<accession>A0A238UME5</accession>
<feature type="domain" description="SGNH hydrolase-type esterase" evidence="1">
    <location>
        <begin position="10"/>
        <end position="185"/>
    </location>
</feature>
<dbReference type="GO" id="GO:0004622">
    <property type="term" value="F:phosphatidylcholine lysophospholipase activity"/>
    <property type="evidence" value="ECO:0007669"/>
    <property type="project" value="TreeGrafter"/>
</dbReference>
<dbReference type="PANTHER" id="PTHR30383:SF5">
    <property type="entry name" value="SGNH HYDROLASE-TYPE ESTERASE DOMAIN-CONTAINING PROTEIN"/>
    <property type="match status" value="1"/>
</dbReference>
<dbReference type="OrthoDB" id="9804395at2"/>
<dbReference type="Proteomes" id="UP000198403">
    <property type="component" value="Unassembled WGS sequence"/>
</dbReference>
<name>A0A238UME5_9ACTN</name>
<evidence type="ECO:0000259" key="1">
    <source>
        <dbReference type="Pfam" id="PF13472"/>
    </source>
</evidence>
<dbReference type="InterPro" id="IPR036514">
    <property type="entry name" value="SGNH_hydro_sf"/>
</dbReference>
<proteinExistence type="predicted"/>
<dbReference type="Pfam" id="PF13472">
    <property type="entry name" value="Lipase_GDSL_2"/>
    <property type="match status" value="1"/>
</dbReference>
<dbReference type="InterPro" id="IPR051532">
    <property type="entry name" value="Ester_Hydrolysis_Enzymes"/>
</dbReference>
<evidence type="ECO:0000313" key="3">
    <source>
        <dbReference type="Proteomes" id="UP000198403"/>
    </source>
</evidence>
<dbReference type="Gene3D" id="3.40.50.1110">
    <property type="entry name" value="SGNH hydrolase"/>
    <property type="match status" value="1"/>
</dbReference>
<dbReference type="AlphaFoldDB" id="A0A238UME5"/>
<organism evidence="2 3">
    <name type="scientific">Blastococcus mobilis</name>
    <dbReference type="NCBI Taxonomy" id="1938746"/>
    <lineage>
        <taxon>Bacteria</taxon>
        <taxon>Bacillati</taxon>
        <taxon>Actinomycetota</taxon>
        <taxon>Actinomycetes</taxon>
        <taxon>Geodermatophilales</taxon>
        <taxon>Geodermatophilaceae</taxon>
        <taxon>Blastococcus</taxon>
    </lineage>
</organism>
<evidence type="ECO:0000313" key="2">
    <source>
        <dbReference type="EMBL" id="SNR23220.1"/>
    </source>
</evidence>
<dbReference type="InterPro" id="IPR013830">
    <property type="entry name" value="SGNH_hydro"/>
</dbReference>
<dbReference type="EMBL" id="FZNO01000001">
    <property type="protein sequence ID" value="SNR23220.1"/>
    <property type="molecule type" value="Genomic_DNA"/>
</dbReference>
<gene>
    <name evidence="2" type="ORF">SAMN06272737_10163</name>
</gene>
<dbReference type="RefSeq" id="WP_089334599.1">
    <property type="nucleotide sequence ID" value="NZ_FZNO01000001.1"/>
</dbReference>
<keyword evidence="3" id="KW-1185">Reference proteome</keyword>
<sequence>MTRTPLRLVVLGDSIAYGTGALRAEDTLGRRLSAELAADGFDVELRVLAVPGAVSGDLAAQVRRAEAFDADLAVVVIGANDLARFVPPEQAAAALAAAVTALRARGADVVAVPAPDMSMVPVVPPAFRPLVRAACVQLQQRQAAVVEAAGGSVAGVAAEVAGAFAADPAMFSSDRFHPSSAGYARIAAALTPSVLAAARGRRDEAAA</sequence>
<dbReference type="CDD" id="cd01836">
    <property type="entry name" value="FeeA_FeeB_like"/>
    <property type="match status" value="1"/>
</dbReference>
<dbReference type="PANTHER" id="PTHR30383">
    <property type="entry name" value="THIOESTERASE 1/PROTEASE 1/LYSOPHOSPHOLIPASE L1"/>
    <property type="match status" value="1"/>
</dbReference>
<protein>
    <submittedName>
        <fullName evidence="2">Lysophospholipase L1</fullName>
    </submittedName>
</protein>
<reference evidence="2 3" key="1">
    <citation type="submission" date="2017-06" db="EMBL/GenBank/DDBJ databases">
        <authorList>
            <person name="Kim H.J."/>
            <person name="Triplett B.A."/>
        </authorList>
    </citation>
    <scope>NUCLEOTIDE SEQUENCE [LARGE SCALE GENOMIC DNA]</scope>
    <source>
        <strain evidence="2 3">DSM 44272</strain>
    </source>
</reference>
<dbReference type="SUPFAM" id="SSF52266">
    <property type="entry name" value="SGNH hydrolase"/>
    <property type="match status" value="1"/>
</dbReference>